<sequence length="153" mass="17500">MTEATPSSREPKMYLGFRILISDFYHSNWGTDPSRRMKSAARCTLPRQKPGCSLNRTSSSCFCSNPVPSIKHYSHLTSLQELKIFPLCLNFARVARCEKALARPSQPQLPLRPVFSSQLALTVRNSPERFRHLGERTVPRRKFGYAFPIRTTN</sequence>
<evidence type="ECO:0000313" key="1">
    <source>
        <dbReference type="EMBL" id="KAF2677971.1"/>
    </source>
</evidence>
<dbReference type="Proteomes" id="UP000799291">
    <property type="component" value="Unassembled WGS sequence"/>
</dbReference>
<protein>
    <submittedName>
        <fullName evidence="1">Uncharacterized protein</fullName>
    </submittedName>
</protein>
<proteinExistence type="predicted"/>
<accession>A0A6G1IJ47</accession>
<dbReference type="AlphaFoldDB" id="A0A6G1IJ47"/>
<reference evidence="1" key="1">
    <citation type="journal article" date="2020" name="Stud. Mycol.">
        <title>101 Dothideomycetes genomes: a test case for predicting lifestyles and emergence of pathogens.</title>
        <authorList>
            <person name="Haridas S."/>
            <person name="Albert R."/>
            <person name="Binder M."/>
            <person name="Bloem J."/>
            <person name="Labutti K."/>
            <person name="Salamov A."/>
            <person name="Andreopoulos B."/>
            <person name="Baker S."/>
            <person name="Barry K."/>
            <person name="Bills G."/>
            <person name="Bluhm B."/>
            <person name="Cannon C."/>
            <person name="Castanera R."/>
            <person name="Culley D."/>
            <person name="Daum C."/>
            <person name="Ezra D."/>
            <person name="Gonzalez J."/>
            <person name="Henrissat B."/>
            <person name="Kuo A."/>
            <person name="Liang C."/>
            <person name="Lipzen A."/>
            <person name="Lutzoni F."/>
            <person name="Magnuson J."/>
            <person name="Mondo S."/>
            <person name="Nolan M."/>
            <person name="Ohm R."/>
            <person name="Pangilinan J."/>
            <person name="Park H.-J."/>
            <person name="Ramirez L."/>
            <person name="Alfaro M."/>
            <person name="Sun H."/>
            <person name="Tritt A."/>
            <person name="Yoshinaga Y."/>
            <person name="Zwiers L.-H."/>
            <person name="Turgeon B."/>
            <person name="Goodwin S."/>
            <person name="Spatafora J."/>
            <person name="Crous P."/>
            <person name="Grigoriev I."/>
        </authorList>
    </citation>
    <scope>NUCLEOTIDE SEQUENCE</scope>
    <source>
        <strain evidence="1">CBS 122367</strain>
    </source>
</reference>
<gene>
    <name evidence="1" type="ORF">K458DRAFT_144573</name>
</gene>
<name>A0A6G1IJ47_9PLEO</name>
<organism evidence="1 2">
    <name type="scientific">Lentithecium fluviatile CBS 122367</name>
    <dbReference type="NCBI Taxonomy" id="1168545"/>
    <lineage>
        <taxon>Eukaryota</taxon>
        <taxon>Fungi</taxon>
        <taxon>Dikarya</taxon>
        <taxon>Ascomycota</taxon>
        <taxon>Pezizomycotina</taxon>
        <taxon>Dothideomycetes</taxon>
        <taxon>Pleosporomycetidae</taxon>
        <taxon>Pleosporales</taxon>
        <taxon>Massarineae</taxon>
        <taxon>Lentitheciaceae</taxon>
        <taxon>Lentithecium</taxon>
    </lineage>
</organism>
<evidence type="ECO:0000313" key="2">
    <source>
        <dbReference type="Proteomes" id="UP000799291"/>
    </source>
</evidence>
<keyword evidence="2" id="KW-1185">Reference proteome</keyword>
<dbReference type="EMBL" id="MU005616">
    <property type="protein sequence ID" value="KAF2677971.1"/>
    <property type="molecule type" value="Genomic_DNA"/>
</dbReference>